<accession>A0A151KU65</accession>
<reference evidence="6" key="1">
    <citation type="submission" date="2015-12" db="EMBL/GenBank/DDBJ databases">
        <authorList>
            <person name="Shamseldin A."/>
            <person name="Moawad H."/>
            <person name="Abd El-Rahim W.M."/>
            <person name="Sadowsky M.J."/>
        </authorList>
    </citation>
    <scope>NUCLEOTIDE SEQUENCE [LARGE SCALE GENOMIC DNA]</scope>
    <source>
        <strain evidence="6">2538-88</strain>
    </source>
</reference>
<dbReference type="CDD" id="cd00077">
    <property type="entry name" value="HDc"/>
    <property type="match status" value="1"/>
</dbReference>
<dbReference type="SUPFAM" id="SSF52172">
    <property type="entry name" value="CheY-like"/>
    <property type="match status" value="1"/>
</dbReference>
<evidence type="ECO:0000259" key="4">
    <source>
        <dbReference type="PROSITE" id="PS51832"/>
    </source>
</evidence>
<dbReference type="InterPro" id="IPR037522">
    <property type="entry name" value="HD_GYP_dom"/>
</dbReference>
<dbReference type="InterPro" id="IPR011006">
    <property type="entry name" value="CheY-like_superfamily"/>
</dbReference>
<dbReference type="Proteomes" id="UP000075346">
    <property type="component" value="Unassembled WGS sequence"/>
</dbReference>
<proteinExistence type="predicted"/>
<dbReference type="PANTHER" id="PTHR45228">
    <property type="entry name" value="CYCLIC DI-GMP PHOSPHODIESTERASE TM_0186-RELATED"/>
    <property type="match status" value="1"/>
</dbReference>
<dbReference type="EMBL" id="LOBR01000081">
    <property type="protein sequence ID" value="KYN84494.1"/>
    <property type="molecule type" value="Genomic_DNA"/>
</dbReference>
<dbReference type="SMART" id="SM00448">
    <property type="entry name" value="REC"/>
    <property type="match status" value="1"/>
</dbReference>
<feature type="domain" description="HD-GYP" evidence="4">
    <location>
        <begin position="189"/>
        <end position="389"/>
    </location>
</feature>
<dbReference type="CDD" id="cd17569">
    <property type="entry name" value="REC_HupR-like"/>
    <property type="match status" value="1"/>
</dbReference>
<dbReference type="PROSITE" id="PS51832">
    <property type="entry name" value="HD_GYP"/>
    <property type="match status" value="1"/>
</dbReference>
<dbReference type="GO" id="GO:0008081">
    <property type="term" value="F:phosphoric diester hydrolase activity"/>
    <property type="evidence" value="ECO:0007669"/>
    <property type="project" value="UniProtKB-ARBA"/>
</dbReference>
<dbReference type="InterPro" id="IPR052020">
    <property type="entry name" value="Cyclic_di-GMP/3'3'-cGAMP_PDE"/>
</dbReference>
<keyword evidence="2" id="KW-0175">Coiled coil</keyword>
<keyword evidence="1" id="KW-0597">Phosphoprotein</keyword>
<dbReference type="GO" id="GO:0000160">
    <property type="term" value="P:phosphorelay signal transduction system"/>
    <property type="evidence" value="ECO:0007669"/>
    <property type="project" value="InterPro"/>
</dbReference>
<dbReference type="Pfam" id="PF13487">
    <property type="entry name" value="HD_5"/>
    <property type="match status" value="1"/>
</dbReference>
<dbReference type="InterPro" id="IPR001789">
    <property type="entry name" value="Sig_transdc_resp-reg_receiver"/>
</dbReference>
<feature type="modified residue" description="4-aspartylphosphate" evidence="1">
    <location>
        <position position="68"/>
    </location>
</feature>
<name>A0A151KU65_9VIBR</name>
<dbReference type="RefSeq" id="WP_061897818.1">
    <property type="nucleotide sequence ID" value="NZ_LOBR01000081.1"/>
</dbReference>
<dbReference type="AlphaFoldDB" id="A0A151KU65"/>
<dbReference type="SMART" id="SM00471">
    <property type="entry name" value="HDc"/>
    <property type="match status" value="1"/>
</dbReference>
<evidence type="ECO:0000313" key="5">
    <source>
        <dbReference type="EMBL" id="KYN84494.1"/>
    </source>
</evidence>
<dbReference type="SUPFAM" id="SSF109604">
    <property type="entry name" value="HD-domain/PDEase-like"/>
    <property type="match status" value="1"/>
</dbReference>
<dbReference type="Pfam" id="PF00072">
    <property type="entry name" value="Response_reg"/>
    <property type="match status" value="1"/>
</dbReference>
<dbReference type="Gene3D" id="3.40.50.2300">
    <property type="match status" value="1"/>
</dbReference>
<gene>
    <name evidence="5" type="ORF">ATY37_05485</name>
</gene>
<protein>
    <submittedName>
        <fullName evidence="5">Two-component system response regulator</fullName>
    </submittedName>
</protein>
<dbReference type="InterPro" id="IPR003607">
    <property type="entry name" value="HD/PDEase_dom"/>
</dbReference>
<sequence length="443" mass="50331">MNDTAEKDPLNSSEESEKLAILLVDDEADILKSLTRVLRFDYDVVSFTSGVEALAYLDQDQPPIIISDMRMPEMDGAEFLRLARERSPDSIRFLLTGYSDMESTVRAVNEGGIHTYLSKPWDNQLLKETIAKAVELFQLKREKRELTAALAVKNVELEELNQNLEKKVKERTEMLELANKKLQALLNNRTQTFKDILATLSAIIQRATGNNNEHSLRIAEISRAIAKKLHLSDSEISHIYLAGLLHEIGLIRSVEEEPVELNLEQNEEQNKELPHLPHCNPVVGAELISQIKRFQPLVEIIRHQDEHFDGTGTPDHLQTNAIPVGARILKIVKSYDFLVANMRNPHRMKTKSARLFIKSQAGEMFDPEIADLFIKFAEKQMADIDIDRCVSLEELKVGSVLKEDLYLPNGKLMLTAGSKITYHILDKLKEIEKETHLPLAIFI</sequence>
<dbReference type="PROSITE" id="PS50110">
    <property type="entry name" value="RESPONSE_REGULATORY"/>
    <property type="match status" value="1"/>
</dbReference>
<evidence type="ECO:0000259" key="3">
    <source>
        <dbReference type="PROSITE" id="PS50110"/>
    </source>
</evidence>
<dbReference type="Gene3D" id="1.10.3210.10">
    <property type="entry name" value="Hypothetical protein af1432"/>
    <property type="match status" value="1"/>
</dbReference>
<evidence type="ECO:0000313" key="6">
    <source>
        <dbReference type="Proteomes" id="UP000075346"/>
    </source>
</evidence>
<feature type="domain" description="Response regulatory" evidence="3">
    <location>
        <begin position="20"/>
        <end position="134"/>
    </location>
</feature>
<dbReference type="PANTHER" id="PTHR45228:SF8">
    <property type="entry name" value="TWO-COMPONENT RESPONSE REGULATOR-RELATED"/>
    <property type="match status" value="1"/>
</dbReference>
<feature type="coiled-coil region" evidence="2">
    <location>
        <begin position="143"/>
        <end position="188"/>
    </location>
</feature>
<evidence type="ECO:0000256" key="2">
    <source>
        <dbReference type="SAM" id="Coils"/>
    </source>
</evidence>
<evidence type="ECO:0000256" key="1">
    <source>
        <dbReference type="PROSITE-ProRule" id="PRU00169"/>
    </source>
</evidence>
<comment type="caution">
    <text evidence="5">The sequence shown here is derived from an EMBL/GenBank/DDBJ whole genome shotgun (WGS) entry which is preliminary data.</text>
</comment>
<organism evidence="5 6">
    <name type="scientific">Vibrio cidicii</name>
    <dbReference type="NCBI Taxonomy" id="1763883"/>
    <lineage>
        <taxon>Bacteria</taxon>
        <taxon>Pseudomonadati</taxon>
        <taxon>Pseudomonadota</taxon>
        <taxon>Gammaproteobacteria</taxon>
        <taxon>Vibrionales</taxon>
        <taxon>Vibrionaceae</taxon>
        <taxon>Vibrio</taxon>
    </lineage>
</organism>